<evidence type="ECO:0000256" key="2">
    <source>
        <dbReference type="ARBA" id="ARBA00022670"/>
    </source>
</evidence>
<keyword evidence="4 8" id="KW-0378">Hydrolase</keyword>
<dbReference type="GO" id="GO:0006508">
    <property type="term" value="P:proteolysis"/>
    <property type="evidence" value="ECO:0007669"/>
    <property type="project" value="UniProtKB-KW"/>
</dbReference>
<keyword evidence="2 8" id="KW-0645">Protease</keyword>
<organism evidence="9 10">
    <name type="scientific">Halothermothrix orenii (strain H 168 / OCM 544 / DSM 9562)</name>
    <dbReference type="NCBI Taxonomy" id="373903"/>
    <lineage>
        <taxon>Bacteria</taxon>
        <taxon>Bacillati</taxon>
        <taxon>Bacillota</taxon>
        <taxon>Clostridia</taxon>
        <taxon>Halanaerobiales</taxon>
        <taxon>Halothermotrichaceae</taxon>
        <taxon>Halothermothrix</taxon>
    </lineage>
</organism>
<dbReference type="InterPro" id="IPR003738">
    <property type="entry name" value="SRAP"/>
</dbReference>
<sequence>MCGRYILSVDIYRIITRYGIEEAGFDFAPRAEIFPSEKAPVVTREGNKKQLRLFKWGFSPKFTRWLIINARGETIDKKPTFRESFFKRRCLIPATGFFEWKKTENGSQRYKITVNGEDIFSMAGIYDIFTDKNGVEVPCFSIITTRPNKKIKNIHNRMPVILSPESEELWLNPDREEPGILKELLRPYPGEEIEVVR</sequence>
<evidence type="ECO:0000256" key="3">
    <source>
        <dbReference type="ARBA" id="ARBA00022763"/>
    </source>
</evidence>
<dbReference type="Pfam" id="PF02586">
    <property type="entry name" value="SRAP"/>
    <property type="match status" value="1"/>
</dbReference>
<dbReference type="PANTHER" id="PTHR13604">
    <property type="entry name" value="DC12-RELATED"/>
    <property type="match status" value="1"/>
</dbReference>
<evidence type="ECO:0000256" key="7">
    <source>
        <dbReference type="ARBA" id="ARBA00023239"/>
    </source>
</evidence>
<dbReference type="KEGG" id="hor:Hore_13240"/>
<keyword evidence="5" id="KW-0190">Covalent protein-DNA linkage</keyword>
<dbReference type="GO" id="GO:0003697">
    <property type="term" value="F:single-stranded DNA binding"/>
    <property type="evidence" value="ECO:0007669"/>
    <property type="project" value="InterPro"/>
</dbReference>
<evidence type="ECO:0000256" key="8">
    <source>
        <dbReference type="RuleBase" id="RU364100"/>
    </source>
</evidence>
<protein>
    <recommendedName>
        <fullName evidence="8">Abasic site processing protein</fullName>
        <ecNumber evidence="8">3.4.-.-</ecNumber>
    </recommendedName>
</protein>
<dbReference type="OrthoDB" id="9782620at2"/>
<dbReference type="EMBL" id="CP001098">
    <property type="protein sequence ID" value="ACL70074.1"/>
    <property type="molecule type" value="Genomic_DNA"/>
</dbReference>
<name>B8CXQ5_HALOH</name>
<comment type="similarity">
    <text evidence="1 8">Belongs to the SOS response-associated peptidase family.</text>
</comment>
<dbReference type="GO" id="GO:0016829">
    <property type="term" value="F:lyase activity"/>
    <property type="evidence" value="ECO:0007669"/>
    <property type="project" value="UniProtKB-KW"/>
</dbReference>
<dbReference type="STRING" id="373903.Hore_13240"/>
<evidence type="ECO:0000256" key="1">
    <source>
        <dbReference type="ARBA" id="ARBA00008136"/>
    </source>
</evidence>
<evidence type="ECO:0000256" key="5">
    <source>
        <dbReference type="ARBA" id="ARBA00023124"/>
    </source>
</evidence>
<dbReference type="eggNOG" id="COG2135">
    <property type="taxonomic scope" value="Bacteria"/>
</dbReference>
<dbReference type="Gene3D" id="3.90.1680.10">
    <property type="entry name" value="SOS response associated peptidase-like"/>
    <property type="match status" value="1"/>
</dbReference>
<dbReference type="HOGENOM" id="CLU_035990_6_3_9"/>
<evidence type="ECO:0000256" key="4">
    <source>
        <dbReference type="ARBA" id="ARBA00022801"/>
    </source>
</evidence>
<evidence type="ECO:0000313" key="9">
    <source>
        <dbReference type="EMBL" id="ACL70074.1"/>
    </source>
</evidence>
<keyword evidence="6" id="KW-0238">DNA-binding</keyword>
<keyword evidence="7" id="KW-0456">Lyase</keyword>
<dbReference type="InterPro" id="IPR036590">
    <property type="entry name" value="SRAP-like"/>
</dbReference>
<dbReference type="AlphaFoldDB" id="B8CXQ5"/>
<dbReference type="PANTHER" id="PTHR13604:SF0">
    <property type="entry name" value="ABASIC SITE PROCESSING PROTEIN HMCES"/>
    <property type="match status" value="1"/>
</dbReference>
<keyword evidence="3" id="KW-0227">DNA damage</keyword>
<dbReference type="GO" id="GO:0106300">
    <property type="term" value="P:protein-DNA covalent cross-linking repair"/>
    <property type="evidence" value="ECO:0007669"/>
    <property type="project" value="InterPro"/>
</dbReference>
<dbReference type="EC" id="3.4.-.-" evidence="8"/>
<evidence type="ECO:0000313" key="10">
    <source>
        <dbReference type="Proteomes" id="UP000000719"/>
    </source>
</evidence>
<keyword evidence="10" id="KW-1185">Reference proteome</keyword>
<reference evidence="9 10" key="1">
    <citation type="journal article" date="2009" name="PLoS ONE">
        <title>Genome analysis of the anaerobic thermohalophilic bacterium Halothermothrix orenii.</title>
        <authorList>
            <person name="Mavromatis K."/>
            <person name="Ivanova N."/>
            <person name="Anderson I."/>
            <person name="Lykidis A."/>
            <person name="Hooper S.D."/>
            <person name="Sun H."/>
            <person name="Kunin V."/>
            <person name="Lapidus A."/>
            <person name="Hugenholtz P."/>
            <person name="Patel B."/>
            <person name="Kyrpides N.C."/>
        </authorList>
    </citation>
    <scope>NUCLEOTIDE SEQUENCE [LARGE SCALE GENOMIC DNA]</scope>
    <source>
        <strain evidence="10">H 168 / OCM 544 / DSM 9562</strain>
    </source>
</reference>
<dbReference type="RefSeq" id="WP_012636258.1">
    <property type="nucleotide sequence ID" value="NC_011899.1"/>
</dbReference>
<dbReference type="SUPFAM" id="SSF143081">
    <property type="entry name" value="BB1717-like"/>
    <property type="match status" value="1"/>
</dbReference>
<proteinExistence type="inferred from homology"/>
<gene>
    <name evidence="9" type="ordered locus">Hore_13240</name>
</gene>
<dbReference type="Proteomes" id="UP000000719">
    <property type="component" value="Chromosome"/>
</dbReference>
<accession>B8CXQ5</accession>
<evidence type="ECO:0000256" key="6">
    <source>
        <dbReference type="ARBA" id="ARBA00023125"/>
    </source>
</evidence>
<dbReference type="GO" id="GO:0008233">
    <property type="term" value="F:peptidase activity"/>
    <property type="evidence" value="ECO:0007669"/>
    <property type="project" value="UniProtKB-KW"/>
</dbReference>